<organism evidence="4 5">
    <name type="scientific">Streptomyces katrae</name>
    <dbReference type="NCBI Taxonomy" id="68223"/>
    <lineage>
        <taxon>Bacteria</taxon>
        <taxon>Bacillati</taxon>
        <taxon>Actinomycetota</taxon>
        <taxon>Actinomycetes</taxon>
        <taxon>Kitasatosporales</taxon>
        <taxon>Streptomycetaceae</taxon>
        <taxon>Streptomyces</taxon>
    </lineage>
</organism>
<evidence type="ECO:0000256" key="1">
    <source>
        <dbReference type="ARBA" id="ARBA00010062"/>
    </source>
</evidence>
<evidence type="ECO:0000256" key="2">
    <source>
        <dbReference type="ARBA" id="ARBA00022729"/>
    </source>
</evidence>
<dbReference type="SUPFAM" id="SSF53822">
    <property type="entry name" value="Periplasmic binding protein-like I"/>
    <property type="match status" value="1"/>
</dbReference>
<reference evidence="4 5" key="1">
    <citation type="submission" date="2023-05" db="EMBL/GenBank/DDBJ databases">
        <title>Sequencing and Assembly of Streptomyces sp. NP73.</title>
        <authorList>
            <person name="Konwar A.N."/>
            <person name="Saikia K."/>
            <person name="Thakur D."/>
        </authorList>
    </citation>
    <scope>NUCLEOTIDE SEQUENCE [LARGE SCALE GENOMIC DNA]</scope>
    <source>
        <strain evidence="4 5">NP73</strain>
    </source>
</reference>
<comment type="similarity">
    <text evidence="1">Belongs to the leucine-binding protein family.</text>
</comment>
<dbReference type="PANTHER" id="PTHR47151">
    <property type="entry name" value="LEU/ILE/VAL-BINDING ABC TRANSPORTER SUBUNIT"/>
    <property type="match status" value="1"/>
</dbReference>
<dbReference type="Gene3D" id="3.40.50.2300">
    <property type="match status" value="2"/>
</dbReference>
<dbReference type="Proteomes" id="UP001223390">
    <property type="component" value="Unassembled WGS sequence"/>
</dbReference>
<dbReference type="PANTHER" id="PTHR47151:SF2">
    <property type="entry name" value="AMINO ACID BINDING PROTEIN"/>
    <property type="match status" value="1"/>
</dbReference>
<dbReference type="EMBL" id="JASITI010000017">
    <property type="protein sequence ID" value="MDK9497126.1"/>
    <property type="molecule type" value="Genomic_DNA"/>
</dbReference>
<proteinExistence type="inferred from homology"/>
<keyword evidence="2" id="KW-0732">Signal</keyword>
<dbReference type="InterPro" id="IPR028082">
    <property type="entry name" value="Peripla_BP_I"/>
</dbReference>
<feature type="domain" description="Leucine-binding protein" evidence="3">
    <location>
        <begin position="39"/>
        <end position="396"/>
    </location>
</feature>
<comment type="caution">
    <text evidence="4">The sequence shown here is derived from an EMBL/GenBank/DDBJ whole genome shotgun (WGS) entry which is preliminary data.</text>
</comment>
<dbReference type="InterPro" id="IPR028081">
    <property type="entry name" value="Leu-bd"/>
</dbReference>
<evidence type="ECO:0000313" key="4">
    <source>
        <dbReference type="EMBL" id="MDK9497126.1"/>
    </source>
</evidence>
<gene>
    <name evidence="4" type="ORF">QEZ40_001780</name>
</gene>
<evidence type="ECO:0000313" key="5">
    <source>
        <dbReference type="Proteomes" id="UP001223390"/>
    </source>
</evidence>
<sequence length="408" mass="41628">MALATLAAGSALTWTLNRDHSSGSGSGTGTGGSGASSVTVVIGVDAPLSGDLSSFGAGIRNSADLAARTANRTRHVPGVNFEVKALDDEAAPAKGAPNAARFIADEKVLGVVGPFTSAVARTFVEPLARANLVNVSPSNTDPALTLGPQWAKGTASRPYGTYFRTVATDVDQGPFAARHLHDEAGKTRLYVVDDSGAYGAGLASGFTAEFRKLGGSVVGADHVDPAQSGFSALASKIRASGAEAVYFGGYHTTAAPLSRQLKEAGVTVPLVGGDGIFDQQYLTANPKADGDLATNIGEPVERLARGDAFLADYRAAGYPEAAGAYGPSAYDAAWTLVEAVKAVVAANGGTLPADARARMARAVSGLGFDGVTGRVAFDEYGDARNRRLTVYTVTGGTWTTVTSGPRTP</sequence>
<keyword evidence="5" id="KW-1185">Reference proteome</keyword>
<dbReference type="Pfam" id="PF13458">
    <property type="entry name" value="Peripla_BP_6"/>
    <property type="match status" value="1"/>
</dbReference>
<accession>A0ABT7GU31</accession>
<evidence type="ECO:0000259" key="3">
    <source>
        <dbReference type="Pfam" id="PF13458"/>
    </source>
</evidence>
<name>A0ABT7GU31_9ACTN</name>
<dbReference type="CDD" id="cd06342">
    <property type="entry name" value="PBP1_ABC_LIVBP-like"/>
    <property type="match status" value="1"/>
</dbReference>
<protein>
    <submittedName>
        <fullName evidence="4">Branched-chain amino acid ABC transporter substrate-binding protein</fullName>
    </submittedName>
</protein>